<evidence type="ECO:0000313" key="2">
    <source>
        <dbReference type="EMBL" id="ATQ55173.1"/>
    </source>
</evidence>
<feature type="compositionally biased region" description="Basic and acidic residues" evidence="1">
    <location>
        <begin position="1"/>
        <end position="14"/>
    </location>
</feature>
<proteinExistence type="predicted"/>
<feature type="compositionally biased region" description="Basic and acidic residues" evidence="1">
    <location>
        <begin position="29"/>
        <end position="44"/>
    </location>
</feature>
<dbReference type="AlphaFoldDB" id="A0A2D2BY67"/>
<dbReference type="RefSeq" id="WP_099648370.1">
    <property type="nucleotide sequence ID" value="NZ_CAJGAB010000004.1"/>
</dbReference>
<protein>
    <submittedName>
        <fullName evidence="2">Uncharacterized protein</fullName>
    </submittedName>
</protein>
<dbReference type="EMBL" id="CP024422">
    <property type="protein sequence ID" value="ATQ55173.1"/>
    <property type="molecule type" value="Genomic_DNA"/>
</dbReference>
<evidence type="ECO:0000256" key="1">
    <source>
        <dbReference type="SAM" id="MobiDB-lite"/>
    </source>
</evidence>
<gene>
    <name evidence="2" type="ORF">PYTT13_04720</name>
</gene>
<dbReference type="Proteomes" id="UP000229314">
    <property type="component" value="Chromosome"/>
</dbReference>
<accession>A0A2D2BY67</accession>
<feature type="region of interest" description="Disordered" evidence="1">
    <location>
        <begin position="1"/>
        <end position="58"/>
    </location>
</feature>
<organism evidence="2 3">
    <name type="scientific">Paracoccus yeei</name>
    <dbReference type="NCBI Taxonomy" id="147645"/>
    <lineage>
        <taxon>Bacteria</taxon>
        <taxon>Pseudomonadati</taxon>
        <taxon>Pseudomonadota</taxon>
        <taxon>Alphaproteobacteria</taxon>
        <taxon>Rhodobacterales</taxon>
        <taxon>Paracoccaceae</taxon>
        <taxon>Paracoccus</taxon>
    </lineage>
</organism>
<reference evidence="2 3" key="1">
    <citation type="submission" date="2017-10" db="EMBL/GenBank/DDBJ databases">
        <title>Complete genome sequence of Paracoccus yeei TT13 isolated from human skin.</title>
        <authorList>
            <person name="Lee K."/>
            <person name="Lim J.Y."/>
            <person name="Hwang I."/>
        </authorList>
    </citation>
    <scope>NUCLEOTIDE SEQUENCE [LARGE SCALE GENOMIC DNA]</scope>
    <source>
        <strain evidence="2 3">TT13</strain>
    </source>
</reference>
<dbReference type="GeneID" id="78900499"/>
<name>A0A2D2BY67_9RHOB</name>
<evidence type="ECO:0000313" key="3">
    <source>
        <dbReference type="Proteomes" id="UP000229314"/>
    </source>
</evidence>
<sequence>MTDDPPRTTDDLRHKGNVIDQRQQQIDPAGHHREDSNDRPDANRKQPGGTDPDRYPPA</sequence>